<protein>
    <submittedName>
        <fullName evidence="3">DUF3784 domain-containing protein</fullName>
    </submittedName>
    <submittedName>
        <fullName evidence="2">Domain of uncharacterized function (DUF3784)</fullName>
    </submittedName>
</protein>
<dbReference type="EMBL" id="WCZM01000054">
    <property type="protein sequence ID" value="KAB3562235.1"/>
    <property type="molecule type" value="Genomic_DNA"/>
</dbReference>
<evidence type="ECO:0000313" key="13">
    <source>
        <dbReference type="Proteomes" id="UP000326091"/>
    </source>
</evidence>
<reference evidence="8 19" key="7">
    <citation type="submission" date="2020-07" db="EMBL/GenBank/DDBJ databases">
        <title>Bacterial metabolism rescues the inhibition of intestinal drug absorption by food and drug additives.</title>
        <authorList>
            <person name="Zou L."/>
            <person name="Spanogiannopoulos P."/>
            <person name="Chien H.-C."/>
            <person name="Pieper L.M."/>
            <person name="Cai W."/>
            <person name="Khuri N."/>
            <person name="Pottel J."/>
            <person name="Vora B."/>
            <person name="Ni Z."/>
            <person name="Tsakalozou E."/>
            <person name="Zhang W."/>
            <person name="Shoichet B.K."/>
            <person name="Giacomini K.M."/>
            <person name="Turnbaugh P.J."/>
        </authorList>
    </citation>
    <scope>NUCLEOTIDE SEQUENCE [LARGE SCALE GENOMIC DNA]</scope>
    <source>
        <strain evidence="8 19">B33</strain>
    </source>
</reference>
<dbReference type="Proteomes" id="UP000524321">
    <property type="component" value="Unassembled WGS sequence"/>
</dbReference>
<evidence type="ECO:0000313" key="9">
    <source>
        <dbReference type="EMBL" id="QEW38410.1"/>
    </source>
</evidence>
<feature type="transmembrane region" description="Helical" evidence="1">
    <location>
        <begin position="76"/>
        <end position="95"/>
    </location>
</feature>
<dbReference type="EMBL" id="WDBY01000039">
    <property type="protein sequence ID" value="KAB6474307.1"/>
    <property type="molecule type" value="Genomic_DNA"/>
</dbReference>
<proteinExistence type="predicted"/>
<dbReference type="Proteomes" id="UP000468344">
    <property type="component" value="Unassembled WGS sequence"/>
</dbReference>
<evidence type="ECO:0000313" key="19">
    <source>
        <dbReference type="Proteomes" id="UP000524321"/>
    </source>
</evidence>
<dbReference type="Proteomes" id="UP000469427">
    <property type="component" value="Unassembled WGS sequence"/>
</dbReference>
<evidence type="ECO:0000313" key="16">
    <source>
        <dbReference type="Proteomes" id="UP000468344"/>
    </source>
</evidence>
<evidence type="ECO:0000313" key="14">
    <source>
        <dbReference type="Proteomes" id="UP000433382"/>
    </source>
</evidence>
<evidence type="ECO:0000313" key="7">
    <source>
        <dbReference type="EMBL" id="KAB6522208.1"/>
    </source>
</evidence>
<feature type="transmembrane region" description="Helical" evidence="1">
    <location>
        <begin position="6"/>
        <end position="27"/>
    </location>
</feature>
<dbReference type="Proteomes" id="UP000326091">
    <property type="component" value="Chromosome"/>
</dbReference>
<feature type="transmembrane region" description="Helical" evidence="1">
    <location>
        <begin position="48"/>
        <end position="70"/>
    </location>
</feature>
<dbReference type="Proteomes" id="UP000483142">
    <property type="component" value="Unassembled WGS sequence"/>
</dbReference>
<evidence type="ECO:0000313" key="6">
    <source>
        <dbReference type="EMBL" id="KAB6474307.1"/>
    </source>
</evidence>
<dbReference type="EMBL" id="QROB01000055">
    <property type="protein sequence ID" value="RHK82218.1"/>
    <property type="molecule type" value="Genomic_DNA"/>
</dbReference>
<evidence type="ECO:0000313" key="12">
    <source>
        <dbReference type="Proteomes" id="UP000286392"/>
    </source>
</evidence>
<dbReference type="Proteomes" id="UP000433382">
    <property type="component" value="Unassembled WGS sequence"/>
</dbReference>
<gene>
    <name evidence="10" type="ORF">DW043_21215</name>
    <name evidence="2" type="ORF">ERS852457_01688</name>
    <name evidence="4" type="ORF">F9Z94_17000</name>
    <name evidence="3" type="ORF">GAY01_22420</name>
    <name evidence="7" type="ORF">GAY98_22220</name>
    <name evidence="6" type="ORF">GAZ06_16965</name>
    <name evidence="5" type="ORF">GAZ09_22950</name>
    <name evidence="8" type="ORF">HUV05_18860</name>
    <name evidence="9" type="ORF">VIC01_04048</name>
</gene>
<keyword evidence="1" id="KW-0812">Transmembrane</keyword>
<dbReference type="EMBL" id="WDBZ01000084">
    <property type="protein sequence ID" value="KAB6445151.1"/>
    <property type="molecule type" value="Genomic_DNA"/>
</dbReference>
<evidence type="ECO:0000256" key="1">
    <source>
        <dbReference type="SAM" id="Phobius"/>
    </source>
</evidence>
<evidence type="ECO:0000313" key="11">
    <source>
        <dbReference type="Proteomes" id="UP000095333"/>
    </source>
</evidence>
<evidence type="ECO:0000313" key="2">
    <source>
        <dbReference type="EMBL" id="CUO28447.1"/>
    </source>
</evidence>
<evidence type="ECO:0000313" key="15">
    <source>
        <dbReference type="Proteomes" id="UP000462885"/>
    </source>
</evidence>
<dbReference type="EMBL" id="CYZI01000007">
    <property type="protein sequence ID" value="CUO28447.1"/>
    <property type="molecule type" value="Genomic_DNA"/>
</dbReference>
<dbReference type="EMBL" id="WCIF01000022">
    <property type="protein sequence ID" value="KAB5434876.1"/>
    <property type="molecule type" value="Genomic_DNA"/>
</dbReference>
<reference evidence="8 19" key="6">
    <citation type="submission" date="2020-04" db="EMBL/GenBank/DDBJ databases">
        <authorList>
            <person name="Pieper L."/>
        </authorList>
    </citation>
    <scope>NUCLEOTIDE SEQUENCE [LARGE SCALE GENOMIC DNA]</scope>
    <source>
        <strain evidence="8 19">B33</strain>
    </source>
</reference>
<organism evidence="2 11">
    <name type="scientific">Phocaeicola vulgatus</name>
    <name type="common">Bacteroides vulgatus</name>
    <dbReference type="NCBI Taxonomy" id="821"/>
    <lineage>
        <taxon>Bacteria</taxon>
        <taxon>Pseudomonadati</taxon>
        <taxon>Bacteroidota</taxon>
        <taxon>Bacteroidia</taxon>
        <taxon>Bacteroidales</taxon>
        <taxon>Bacteroidaceae</taxon>
        <taxon>Phocaeicola</taxon>
    </lineage>
</organism>
<evidence type="ECO:0000313" key="18">
    <source>
        <dbReference type="Proteomes" id="UP000483142"/>
    </source>
</evidence>
<evidence type="ECO:0000313" key="17">
    <source>
        <dbReference type="Proteomes" id="UP000469427"/>
    </source>
</evidence>
<evidence type="ECO:0000313" key="10">
    <source>
        <dbReference type="EMBL" id="RHK82218.1"/>
    </source>
</evidence>
<dbReference type="InterPro" id="IPR017259">
    <property type="entry name" value="UCP037672"/>
</dbReference>
<keyword evidence="1" id="KW-0472">Membrane</keyword>
<reference evidence="4 15" key="5">
    <citation type="submission" date="2019-10" db="EMBL/GenBank/DDBJ databases">
        <title>Genome Sequence and Assembly of iSURF_14.</title>
        <authorList>
            <person name="Wucher B.R."/>
            <person name="Ruoff K.L."/>
            <person name="Price C.E."/>
            <person name="Valls R.R."/>
            <person name="O'Toole G.A."/>
        </authorList>
    </citation>
    <scope>NUCLEOTIDE SEQUENCE [LARGE SCALE GENOMIC DNA]</scope>
    <source>
        <strain evidence="4 15">ANK132K_3B</strain>
    </source>
</reference>
<accession>A0A174DT88</accession>
<dbReference type="EMBL" id="CP043529">
    <property type="protein sequence ID" value="QEW38410.1"/>
    <property type="molecule type" value="Genomic_DNA"/>
</dbReference>
<dbReference type="RefSeq" id="WP_005849553.1">
    <property type="nucleotide sequence ID" value="NZ_CACRTA010000026.1"/>
</dbReference>
<evidence type="ECO:0000313" key="4">
    <source>
        <dbReference type="EMBL" id="KAB5434876.1"/>
    </source>
</evidence>
<evidence type="ECO:0000313" key="5">
    <source>
        <dbReference type="EMBL" id="KAB6445151.1"/>
    </source>
</evidence>
<reference evidence="9 13" key="4">
    <citation type="submission" date="2019-09" db="EMBL/GenBank/DDBJ databases">
        <title>Commensal-derived Metabolites Govern Vibrio cholerae Pathogenesis in Host.</title>
        <authorList>
            <person name="Yoon S.S."/>
            <person name="Yoon M.Y."/>
        </authorList>
    </citation>
    <scope>NUCLEOTIDE SEQUENCE [LARGE SCALE GENOMIC DNA]</scope>
    <source>
        <strain evidence="9 13">VIC01</strain>
    </source>
</reference>
<reference evidence="10 12" key="2">
    <citation type="submission" date="2018-08" db="EMBL/GenBank/DDBJ databases">
        <title>A genome reference for cultivated species of the human gut microbiota.</title>
        <authorList>
            <person name="Zou Y."/>
            <person name="Xue W."/>
            <person name="Luo G."/>
        </authorList>
    </citation>
    <scope>NUCLEOTIDE SEQUENCE [LARGE SCALE GENOMIC DNA]</scope>
    <source>
        <strain evidence="10 12">AF39-8AT</strain>
    </source>
</reference>
<dbReference type="EMBL" id="WDBI01000058">
    <property type="protein sequence ID" value="KAB6522208.1"/>
    <property type="molecule type" value="Genomic_DNA"/>
</dbReference>
<sequence>METPVLIIAAVLFVLGMLVRKYPNLIAGYNTMTAEQKKNVDVKGLSNFMCRSLCVIAVLMIVSYFVMVARSVNEKAVSVVSTTLIPIIGSIYMVVKAQRYDRNGK</sequence>
<reference evidence="14 16" key="3">
    <citation type="journal article" date="2019" name="Nat. Med.">
        <title>A library of human gut bacterial isolates paired with longitudinal multiomics data enables mechanistic microbiome research.</title>
        <authorList>
            <person name="Poyet M."/>
            <person name="Groussin M."/>
            <person name="Gibbons S.M."/>
            <person name="Avila-Pacheco J."/>
            <person name="Jiang X."/>
            <person name="Kearney S.M."/>
            <person name="Perrotta A.R."/>
            <person name="Berdy B."/>
            <person name="Zhao S."/>
            <person name="Lieberman T.D."/>
            <person name="Swanson P.K."/>
            <person name="Smith M."/>
            <person name="Roesemann S."/>
            <person name="Alexander J.E."/>
            <person name="Rich S.A."/>
            <person name="Livny J."/>
            <person name="Vlamakis H."/>
            <person name="Clish C."/>
            <person name="Bullock K."/>
            <person name="Deik A."/>
            <person name="Scott J."/>
            <person name="Pierce K.A."/>
            <person name="Xavier R.J."/>
            <person name="Alm E.J."/>
        </authorList>
    </citation>
    <scope>NUCLEOTIDE SEQUENCE [LARGE SCALE GENOMIC DNA]</scope>
    <source>
        <strain evidence="7 17">BIOML-A122</strain>
        <strain evidence="6 16">BIOML-A140</strain>
        <strain evidence="5 18">BIOML-A141</strain>
        <strain evidence="3 14">BIOML-A73</strain>
    </source>
</reference>
<name>A0A174DT88_PHOVU</name>
<dbReference type="Proteomes" id="UP000462885">
    <property type="component" value="Unassembled WGS sequence"/>
</dbReference>
<keyword evidence="1" id="KW-1133">Transmembrane helix</keyword>
<dbReference type="Proteomes" id="UP000095333">
    <property type="component" value="Unassembled WGS sequence"/>
</dbReference>
<dbReference type="AlphaFoldDB" id="A0A174DT88"/>
<dbReference type="EMBL" id="JABWDJ010000114">
    <property type="protein sequence ID" value="NVB75548.1"/>
    <property type="molecule type" value="Genomic_DNA"/>
</dbReference>
<evidence type="ECO:0000313" key="8">
    <source>
        <dbReference type="EMBL" id="NVB75548.1"/>
    </source>
</evidence>
<dbReference type="Pfam" id="PF12650">
    <property type="entry name" value="DUF3784"/>
    <property type="match status" value="1"/>
</dbReference>
<evidence type="ECO:0000313" key="3">
    <source>
        <dbReference type="EMBL" id="KAB3562235.1"/>
    </source>
</evidence>
<dbReference type="Proteomes" id="UP000286392">
    <property type="component" value="Unassembled WGS sequence"/>
</dbReference>
<reference evidence="2 11" key="1">
    <citation type="submission" date="2015-09" db="EMBL/GenBank/DDBJ databases">
        <authorList>
            <consortium name="Pathogen Informatics"/>
        </authorList>
    </citation>
    <scope>NUCLEOTIDE SEQUENCE [LARGE SCALE GENOMIC DNA]</scope>
    <source>
        <strain evidence="2 11">2789STDY5834842</strain>
    </source>
</reference>